<organism evidence="2 3">
    <name type="scientific">Scleropages formosus</name>
    <name type="common">Asian bonytongue</name>
    <name type="synonym">Osteoglossum formosum</name>
    <dbReference type="NCBI Taxonomy" id="113540"/>
    <lineage>
        <taxon>Eukaryota</taxon>
        <taxon>Metazoa</taxon>
        <taxon>Chordata</taxon>
        <taxon>Craniata</taxon>
        <taxon>Vertebrata</taxon>
        <taxon>Euteleostomi</taxon>
        <taxon>Actinopterygii</taxon>
        <taxon>Neopterygii</taxon>
        <taxon>Teleostei</taxon>
        <taxon>Osteoglossocephala</taxon>
        <taxon>Osteoglossomorpha</taxon>
        <taxon>Osteoglossiformes</taxon>
        <taxon>Osteoglossidae</taxon>
        <taxon>Scleropages</taxon>
    </lineage>
</organism>
<evidence type="ECO:0000313" key="3">
    <source>
        <dbReference type="Proteomes" id="UP000694397"/>
    </source>
</evidence>
<dbReference type="InterPro" id="IPR036397">
    <property type="entry name" value="RNaseH_sf"/>
</dbReference>
<dbReference type="AlphaFoldDB" id="A0A8C9V5F2"/>
<evidence type="ECO:0000259" key="1">
    <source>
        <dbReference type="Pfam" id="PF13358"/>
    </source>
</evidence>
<name>A0A8C9V5F2_SCLFO</name>
<reference evidence="2" key="3">
    <citation type="submission" date="2025-09" db="UniProtKB">
        <authorList>
            <consortium name="Ensembl"/>
        </authorList>
    </citation>
    <scope>IDENTIFICATION</scope>
</reference>
<dbReference type="GeneTree" id="ENSGT01150000286933"/>
<accession>A0A8C9V5F2</accession>
<dbReference type="GO" id="GO:0003676">
    <property type="term" value="F:nucleic acid binding"/>
    <property type="evidence" value="ECO:0007669"/>
    <property type="project" value="InterPro"/>
</dbReference>
<reference evidence="2 3" key="1">
    <citation type="submission" date="2019-04" db="EMBL/GenBank/DDBJ databases">
        <authorList>
            <consortium name="Wellcome Sanger Institute Data Sharing"/>
        </authorList>
    </citation>
    <scope>NUCLEOTIDE SEQUENCE [LARGE SCALE GENOMIC DNA]</scope>
</reference>
<dbReference type="Pfam" id="PF13358">
    <property type="entry name" value="DDE_3"/>
    <property type="match status" value="1"/>
</dbReference>
<sequence>MAIMTSDDNASCHRAQSVKAFLQERQINSMTWPANSPDLSPIENLWWKLKKLVHDKAPSCKADLLTAIRESWNQIDEEYCFSLVKSIPQRIQAIIKARGGTTKY</sequence>
<reference evidence="2" key="2">
    <citation type="submission" date="2025-08" db="UniProtKB">
        <authorList>
            <consortium name="Ensembl"/>
        </authorList>
    </citation>
    <scope>IDENTIFICATION</scope>
</reference>
<dbReference type="Proteomes" id="UP000694397">
    <property type="component" value="Chromosome 5"/>
</dbReference>
<proteinExistence type="predicted"/>
<feature type="domain" description="Tc1-like transposase DDE" evidence="1">
    <location>
        <begin position="8"/>
        <end position="60"/>
    </location>
</feature>
<keyword evidence="3" id="KW-1185">Reference proteome</keyword>
<dbReference type="Ensembl" id="ENSSFOT00015026870.2">
    <property type="protein sequence ID" value="ENSSFOP00015026572.2"/>
    <property type="gene ID" value="ENSSFOG00015017073.2"/>
</dbReference>
<evidence type="ECO:0000313" key="2">
    <source>
        <dbReference type="Ensembl" id="ENSSFOP00015026572.2"/>
    </source>
</evidence>
<dbReference type="InterPro" id="IPR038717">
    <property type="entry name" value="Tc1-like_DDE_dom"/>
</dbReference>
<dbReference type="Gene3D" id="3.30.420.10">
    <property type="entry name" value="Ribonuclease H-like superfamily/Ribonuclease H"/>
    <property type="match status" value="1"/>
</dbReference>
<protein>
    <recommendedName>
        <fullName evidence="1">Tc1-like transposase DDE domain-containing protein</fullName>
    </recommendedName>
</protein>
<dbReference type="OrthoDB" id="8627217at2759"/>